<organism evidence="2 3">
    <name type="scientific">Pelobium manganitolerans</name>
    <dbReference type="NCBI Taxonomy" id="1842495"/>
    <lineage>
        <taxon>Bacteria</taxon>
        <taxon>Pseudomonadati</taxon>
        <taxon>Bacteroidota</taxon>
        <taxon>Sphingobacteriia</taxon>
        <taxon>Sphingobacteriales</taxon>
        <taxon>Sphingobacteriaceae</taxon>
        <taxon>Pelobium</taxon>
    </lineage>
</organism>
<accession>A0A419S495</accession>
<protein>
    <recommendedName>
        <fullName evidence="4">Outer membrane protein beta-barrel domain-containing protein</fullName>
    </recommendedName>
</protein>
<keyword evidence="3" id="KW-1185">Reference proteome</keyword>
<dbReference type="Gene3D" id="2.40.160.60">
    <property type="entry name" value="Outer membrane protein transport protein (OMPP1/FadL/TodX)"/>
    <property type="match status" value="1"/>
</dbReference>
<evidence type="ECO:0000313" key="3">
    <source>
        <dbReference type="Proteomes" id="UP000283433"/>
    </source>
</evidence>
<evidence type="ECO:0008006" key="4">
    <source>
        <dbReference type="Google" id="ProtNLM"/>
    </source>
</evidence>
<evidence type="ECO:0000313" key="2">
    <source>
        <dbReference type="EMBL" id="RKD14335.1"/>
    </source>
</evidence>
<feature type="signal peptide" evidence="1">
    <location>
        <begin position="1"/>
        <end position="19"/>
    </location>
</feature>
<dbReference type="EMBL" id="MBTA01000026">
    <property type="protein sequence ID" value="RKD14335.1"/>
    <property type="molecule type" value="Genomic_DNA"/>
</dbReference>
<name>A0A419S495_9SPHI</name>
<proteinExistence type="predicted"/>
<dbReference type="RefSeq" id="WP_120182336.1">
    <property type="nucleotide sequence ID" value="NZ_MBTA01000026.1"/>
</dbReference>
<keyword evidence="1" id="KW-0732">Signal</keyword>
<comment type="caution">
    <text evidence="2">The sequence shown here is derived from an EMBL/GenBank/DDBJ whole genome shotgun (WGS) entry which is preliminary data.</text>
</comment>
<feature type="chain" id="PRO_5018965451" description="Outer membrane protein beta-barrel domain-containing protein" evidence="1">
    <location>
        <begin position="20"/>
        <end position="266"/>
    </location>
</feature>
<dbReference type="Proteomes" id="UP000283433">
    <property type="component" value="Unassembled WGS sequence"/>
</dbReference>
<dbReference type="OrthoDB" id="748007at2"/>
<dbReference type="AlphaFoldDB" id="A0A419S495"/>
<sequence length="266" mass="28496">MKNFYLLIFLLSPCFSALAQQGNGPAVTAMGDAGVALSNVWAVKTNQAGTANLKHALIAVAYENKFGIKELSTKTAVFAVPIKTYVVGASFQAYGTDGFNEVKTGLSLARAFGQKLSLGIGLNYHQLAIQNYGDARALTVEVGLAYQITPRLCLASHIANPNQSKFGKETAQNIPTQMKFGASYLFNEQVLLASEFVQGIGGQADFKSGIEYKLVKILALRGGLAVNPFKQYGGFGIDYKGIQCDFAIASHPVLGYSPQIALAYEF</sequence>
<reference evidence="2 3" key="1">
    <citation type="submission" date="2016-07" db="EMBL/GenBank/DDBJ databases">
        <title>Genome of Pelobium manganitolerans.</title>
        <authorList>
            <person name="Wu S."/>
            <person name="Wang G."/>
        </authorList>
    </citation>
    <scope>NUCLEOTIDE SEQUENCE [LARGE SCALE GENOMIC DNA]</scope>
    <source>
        <strain evidence="2 3">YS-25</strain>
    </source>
</reference>
<evidence type="ECO:0000256" key="1">
    <source>
        <dbReference type="SAM" id="SignalP"/>
    </source>
</evidence>
<gene>
    <name evidence="2" type="ORF">BCY91_07565</name>
</gene>